<dbReference type="InterPro" id="IPR021728">
    <property type="entry name" value="DUF3300"/>
</dbReference>
<evidence type="ECO:0000256" key="2">
    <source>
        <dbReference type="SAM" id="SignalP"/>
    </source>
</evidence>
<keyword evidence="4" id="KW-1185">Reference proteome</keyword>
<feature type="compositionally biased region" description="Polar residues" evidence="1">
    <location>
        <begin position="419"/>
        <end position="456"/>
    </location>
</feature>
<evidence type="ECO:0000313" key="4">
    <source>
        <dbReference type="Proteomes" id="UP000307999"/>
    </source>
</evidence>
<organism evidence="3 4">
    <name type="scientific">Thalassotalea mangrovi</name>
    <dbReference type="NCBI Taxonomy" id="2572245"/>
    <lineage>
        <taxon>Bacteria</taxon>
        <taxon>Pseudomonadati</taxon>
        <taxon>Pseudomonadota</taxon>
        <taxon>Gammaproteobacteria</taxon>
        <taxon>Alteromonadales</taxon>
        <taxon>Colwelliaceae</taxon>
        <taxon>Thalassotalea</taxon>
    </lineage>
</organism>
<evidence type="ECO:0000256" key="1">
    <source>
        <dbReference type="SAM" id="MobiDB-lite"/>
    </source>
</evidence>
<dbReference type="Proteomes" id="UP000307999">
    <property type="component" value="Unassembled WGS sequence"/>
</dbReference>
<comment type="caution">
    <text evidence="3">The sequence shown here is derived from an EMBL/GenBank/DDBJ whole genome shotgun (WGS) entry which is preliminary data.</text>
</comment>
<feature type="compositionally biased region" description="Polar residues" evidence="1">
    <location>
        <begin position="535"/>
        <end position="547"/>
    </location>
</feature>
<dbReference type="RefSeq" id="WP_136735438.1">
    <property type="nucleotide sequence ID" value="NZ_SWDB01000014.1"/>
</dbReference>
<dbReference type="Pfam" id="PF11737">
    <property type="entry name" value="DUF3300"/>
    <property type="match status" value="1"/>
</dbReference>
<feature type="region of interest" description="Disordered" evidence="1">
    <location>
        <begin position="419"/>
        <end position="457"/>
    </location>
</feature>
<feature type="compositionally biased region" description="Polar residues" evidence="1">
    <location>
        <begin position="485"/>
        <end position="504"/>
    </location>
</feature>
<dbReference type="PANTHER" id="PTHR40269">
    <property type="entry name" value="OUTER MEMBRANE PROTEIN-RELATED"/>
    <property type="match status" value="1"/>
</dbReference>
<feature type="compositionally biased region" description="Polar residues" evidence="1">
    <location>
        <begin position="568"/>
        <end position="587"/>
    </location>
</feature>
<dbReference type="OrthoDB" id="197257at2"/>
<dbReference type="EMBL" id="SWDB01000014">
    <property type="protein sequence ID" value="TKB45731.1"/>
    <property type="molecule type" value="Genomic_DNA"/>
</dbReference>
<feature type="chain" id="PRO_5020413228" evidence="2">
    <location>
        <begin position="23"/>
        <end position="610"/>
    </location>
</feature>
<gene>
    <name evidence="3" type="ORF">E8M12_07315</name>
</gene>
<feature type="region of interest" description="Disordered" evidence="1">
    <location>
        <begin position="483"/>
        <end position="610"/>
    </location>
</feature>
<accession>A0A4U1B5S6</accession>
<protein>
    <submittedName>
        <fullName evidence="3">DUF3300 domain-containing protein</fullName>
    </submittedName>
</protein>
<keyword evidence="2" id="KW-0732">Signal</keyword>
<feature type="region of interest" description="Disordered" evidence="1">
    <location>
        <begin position="377"/>
        <end position="406"/>
    </location>
</feature>
<reference evidence="3 4" key="1">
    <citation type="submission" date="2019-04" db="EMBL/GenBank/DDBJ databases">
        <title>Thalassotalea guangxiensis sp. nov., isolated from sediment of the coastal wetland.</title>
        <authorList>
            <person name="Zheng S."/>
            <person name="Zhang D."/>
        </authorList>
    </citation>
    <scope>NUCLEOTIDE SEQUENCE [LARGE SCALE GENOMIC DNA]</scope>
    <source>
        <strain evidence="3 4">ZS-4</strain>
    </source>
</reference>
<proteinExistence type="predicted"/>
<name>A0A4U1B5S6_9GAMM</name>
<feature type="compositionally biased region" description="Low complexity" evidence="1">
    <location>
        <begin position="590"/>
        <end position="610"/>
    </location>
</feature>
<dbReference type="PANTHER" id="PTHR40269:SF1">
    <property type="entry name" value="OUTER MEMBRANE PROTEIN"/>
    <property type="match status" value="1"/>
</dbReference>
<sequence length="610" mass="70331">MTRLTQLLAMVCLTSSASMLFAQQPNNTARQISPATTEKATAAEKRQPDSDEQIFSEAQLQQMLAPIALYPDSLLTHILIAATYPLEVVQANRWRQKNLSMSNDQAMKAVENEDWDPSVKALIAFPEVLQRISDDLDWLQDLGDAFLDDEQRLLANIQSLRQQADKAGSLDSMDKVDVYKEDNVIVIQSPQPEVIYVPYYDTRVVYGNWRWGYYPPVYWDWRWHHNHSHFAHIGYYTWLPGVSLSFNYHFNSFYWPGYHVRVYNDYRYKPYHYRNKYYPGRRYHHKKPYYANKIKQDLGEQWRHDPRHRKGVGYRTDFAKRQYHSNREVYTDANSADMRKMGYVGGEQGVGRKELIRQRQEQLQRDVQAQAQIQDAASRMGNKPVSGKLTEALQNPEPKTAPRPLNKELIGRYQQRFEQQGRDLNTYTVEQGPQAVGTRTATRQINGSNNELGQQMRNDDRYQRFQEKLSSSPEQFKQLREARLNSETATQSVPQPTTRSSRPSINADIAGSRDSMATSRRMIESARASSLPGRSINQRTLPSSREITPSVSPSVRSTSNVRSVPTHSAPSRSIQAPTRSYQTTTPRTIPRAPSRPVTRSVPPSSRQKEH</sequence>
<feature type="compositionally biased region" description="Low complexity" evidence="1">
    <location>
        <begin position="548"/>
        <end position="566"/>
    </location>
</feature>
<dbReference type="AlphaFoldDB" id="A0A4U1B5S6"/>
<evidence type="ECO:0000313" key="3">
    <source>
        <dbReference type="EMBL" id="TKB45731.1"/>
    </source>
</evidence>
<feature type="signal peptide" evidence="2">
    <location>
        <begin position="1"/>
        <end position="22"/>
    </location>
</feature>